<sequence>MTYIDTSAMIKLLVRENESDALIAWFGERVASPSPGAEGDA</sequence>
<evidence type="ECO:0000313" key="1">
    <source>
        <dbReference type="EMBL" id="MEE3851729.1"/>
    </source>
</evidence>
<gene>
    <name evidence="1" type="ORF">VZC37_15410</name>
</gene>
<accession>A0ABU7MF47</accession>
<protein>
    <submittedName>
        <fullName evidence="1">Uncharacterized protein</fullName>
    </submittedName>
</protein>
<keyword evidence="2" id="KW-1185">Reference proteome</keyword>
<dbReference type="EMBL" id="JAZDUF010000004">
    <property type="protein sequence ID" value="MEE3851729.1"/>
    <property type="molecule type" value="Genomic_DNA"/>
</dbReference>
<dbReference type="RefSeq" id="WP_330433441.1">
    <property type="nucleotide sequence ID" value="NZ_JAZDUF010000004.1"/>
</dbReference>
<proteinExistence type="predicted"/>
<evidence type="ECO:0000313" key="2">
    <source>
        <dbReference type="Proteomes" id="UP001347146"/>
    </source>
</evidence>
<dbReference type="Proteomes" id="UP001347146">
    <property type="component" value="Unassembled WGS sequence"/>
</dbReference>
<name>A0ABU7MF47_9ACTN</name>
<reference evidence="1 2" key="1">
    <citation type="submission" date="2024-01" db="EMBL/GenBank/DDBJ databases">
        <title>Draft genome sequence of Gordonia sp. LSe1-13.</title>
        <authorList>
            <person name="Suphannarot A."/>
            <person name="Mingma R."/>
        </authorList>
    </citation>
    <scope>NUCLEOTIDE SEQUENCE [LARGE SCALE GENOMIC DNA]</scope>
    <source>
        <strain evidence="1 2">LSe1-13</strain>
    </source>
</reference>
<comment type="caution">
    <text evidence="1">The sequence shown here is derived from an EMBL/GenBank/DDBJ whole genome shotgun (WGS) entry which is preliminary data.</text>
</comment>
<organism evidence="1 2">
    <name type="scientific">Gordonia sesuvii</name>
    <dbReference type="NCBI Taxonomy" id="3116777"/>
    <lineage>
        <taxon>Bacteria</taxon>
        <taxon>Bacillati</taxon>
        <taxon>Actinomycetota</taxon>
        <taxon>Actinomycetes</taxon>
        <taxon>Mycobacteriales</taxon>
        <taxon>Gordoniaceae</taxon>
        <taxon>Gordonia</taxon>
    </lineage>
</organism>